<sequence length="521" mass="54060">MSYPILCILSFLFLVANAQKCGTCGDLEVDCGIESNGLLNGVVQVTYGNDGKGCRTMNVNCSDDLISGDPSALAITTVNEGDMSLTPETLVTCSEDGSWFGNGVNKLVCQISRNIGGNQPIENATCKKSNVIRQKRAIPEASGCLSQWSNWATAVPCQDYCGSCFNSTYTRTCLTTATCACTGPSTLSKACNQNVCGYPRRSCCGSLKALSSHSELVCSLPELANLPEAYPDTITICPPEGIWGSWIESCNSTCGGYGIGTRRRVCLTAAAGCNCTGDTVQTNTACSLLPCVDRAPCATGFTLNIESGLIVCAKTVLVTKPITTCPPFGVWEMWGSWSTCSSNCGGCAQTTRSRSCASTKYGCPCDSSTTSESQPCNRIACATGTQCCTPLIPFTLSSGEILCYPPSTVLPTEITTTAATTTATGTTTSTTTVATTTTTTSITGWTEWGASSCTATCGLCGRIVMRRVCLGGSCAGISVMNSTQTCGEAGLCPAGLNLPSCCTPAVRAIANSAFTCAIPSK</sequence>
<dbReference type="WBParaSite" id="ES5_v2.g10489.t1">
    <property type="protein sequence ID" value="ES5_v2.g10489.t1"/>
    <property type="gene ID" value="ES5_v2.g10489"/>
</dbReference>
<name>A0AC34F0G7_9BILA</name>
<accession>A0AC34F0G7</accession>
<organism evidence="1 2">
    <name type="scientific">Panagrolaimus sp. ES5</name>
    <dbReference type="NCBI Taxonomy" id="591445"/>
    <lineage>
        <taxon>Eukaryota</taxon>
        <taxon>Metazoa</taxon>
        <taxon>Ecdysozoa</taxon>
        <taxon>Nematoda</taxon>
        <taxon>Chromadorea</taxon>
        <taxon>Rhabditida</taxon>
        <taxon>Tylenchina</taxon>
        <taxon>Panagrolaimomorpha</taxon>
        <taxon>Panagrolaimoidea</taxon>
        <taxon>Panagrolaimidae</taxon>
        <taxon>Panagrolaimus</taxon>
    </lineage>
</organism>
<protein>
    <submittedName>
        <fullName evidence="2">Uncharacterized protein</fullName>
    </submittedName>
</protein>
<dbReference type="Proteomes" id="UP000887579">
    <property type="component" value="Unplaced"/>
</dbReference>
<evidence type="ECO:0000313" key="2">
    <source>
        <dbReference type="WBParaSite" id="ES5_v2.g10489.t1"/>
    </source>
</evidence>
<evidence type="ECO:0000313" key="1">
    <source>
        <dbReference type="Proteomes" id="UP000887579"/>
    </source>
</evidence>
<reference evidence="2" key="1">
    <citation type="submission" date="2022-11" db="UniProtKB">
        <authorList>
            <consortium name="WormBaseParasite"/>
        </authorList>
    </citation>
    <scope>IDENTIFICATION</scope>
</reference>
<proteinExistence type="predicted"/>